<dbReference type="OrthoDB" id="10010589at2"/>
<proteinExistence type="predicted"/>
<evidence type="ECO:0000313" key="1">
    <source>
        <dbReference type="EMBL" id="QQT99188.1"/>
    </source>
</evidence>
<protein>
    <submittedName>
        <fullName evidence="1">Uncharacterized protein</fullName>
    </submittedName>
</protein>
<name>A0A9Q6ZFF5_MYROD</name>
<gene>
    <name evidence="1" type="ORF">I6I88_13335</name>
</gene>
<dbReference type="Proteomes" id="UP000596202">
    <property type="component" value="Chromosome"/>
</dbReference>
<sequence length="96" mass="11170">MDENNRIQEVVKEYILEVDDLDISIRARIVKILNLGTEIIHPYEWQISHYCKQTETAGTTYTPSNMHADTLESCEIQLIGYLKSFRNIGVIENGYY</sequence>
<reference evidence="1 2" key="1">
    <citation type="submission" date="2021-01" db="EMBL/GenBank/DDBJ databases">
        <title>FDA dAtabase for Regulatory Grade micrObial Sequences (FDA-ARGOS): Supporting development and validation of Infectious Disease Dx tests.</title>
        <authorList>
            <person name="Sproer C."/>
            <person name="Gronow S."/>
            <person name="Severitt S."/>
            <person name="Schroder I."/>
            <person name="Tallon L."/>
            <person name="Sadzewicz L."/>
            <person name="Zhao X."/>
            <person name="Boylan J."/>
            <person name="Ott S."/>
            <person name="Bowen H."/>
            <person name="Vavikolanu K."/>
            <person name="Mehta A."/>
            <person name="Aluvathingal J."/>
            <person name="Nadendla S."/>
            <person name="Lowell S."/>
            <person name="Myers T."/>
            <person name="Yan Y."/>
            <person name="Sichtig H."/>
        </authorList>
    </citation>
    <scope>NUCLEOTIDE SEQUENCE [LARGE SCALE GENOMIC DNA]</scope>
    <source>
        <strain evidence="1 2">FDAARGOS_1131</strain>
    </source>
</reference>
<dbReference type="EMBL" id="CP068108">
    <property type="protein sequence ID" value="QQT99188.1"/>
    <property type="molecule type" value="Genomic_DNA"/>
</dbReference>
<evidence type="ECO:0000313" key="2">
    <source>
        <dbReference type="Proteomes" id="UP000596202"/>
    </source>
</evidence>
<accession>A0A9Q6ZFF5</accession>
<dbReference type="RefSeq" id="WP_002986962.1">
    <property type="nucleotide sequence ID" value="NZ_CP068108.1"/>
</dbReference>
<dbReference type="GeneID" id="93528652"/>
<organism evidence="1 2">
    <name type="scientific">Myroides odoratus</name>
    <name type="common">Flavobacterium odoratum</name>
    <dbReference type="NCBI Taxonomy" id="256"/>
    <lineage>
        <taxon>Bacteria</taxon>
        <taxon>Pseudomonadati</taxon>
        <taxon>Bacteroidota</taxon>
        <taxon>Flavobacteriia</taxon>
        <taxon>Flavobacteriales</taxon>
        <taxon>Flavobacteriaceae</taxon>
        <taxon>Myroides</taxon>
    </lineage>
</organism>
<dbReference type="AlphaFoldDB" id="A0A9Q6ZFF5"/>